<gene>
    <name evidence="1" type="ORF">BKA16_001339</name>
</gene>
<sequence>MQKLNTRQTVPLTSDELKRLQTISNTQEITAGLLGRALLLHAMENLTGAEIADIVAVAKDEAADRLSAGAREAVAHRWGK</sequence>
<proteinExistence type="predicted"/>
<protein>
    <submittedName>
        <fullName evidence="1">Uncharacterized protein</fullName>
    </submittedName>
</protein>
<dbReference type="EMBL" id="JACIFP010000001">
    <property type="protein sequence ID" value="MBB4134787.1"/>
    <property type="molecule type" value="Genomic_DNA"/>
</dbReference>
<comment type="caution">
    <text evidence="1">The sequence shown here is derived from an EMBL/GenBank/DDBJ whole genome shotgun (WGS) entry which is preliminary data.</text>
</comment>
<evidence type="ECO:0000313" key="2">
    <source>
        <dbReference type="Proteomes" id="UP000551501"/>
    </source>
</evidence>
<reference evidence="1 2" key="1">
    <citation type="submission" date="2020-08" db="EMBL/GenBank/DDBJ databases">
        <title>Sequencing the genomes of 1000 actinobacteria strains.</title>
        <authorList>
            <person name="Klenk H.-P."/>
        </authorList>
    </citation>
    <scope>NUCLEOTIDE SEQUENCE [LARGE SCALE GENOMIC DNA]</scope>
    <source>
        <strain evidence="1 2">DSM 45298</strain>
    </source>
</reference>
<dbReference type="RefSeq" id="WP_183369906.1">
    <property type="nucleotide sequence ID" value="NZ_BAABHL010000037.1"/>
</dbReference>
<accession>A0A840F5H1</accession>
<organism evidence="1 2">
    <name type="scientific">Gordonia humi</name>
    <dbReference type="NCBI Taxonomy" id="686429"/>
    <lineage>
        <taxon>Bacteria</taxon>
        <taxon>Bacillati</taxon>
        <taxon>Actinomycetota</taxon>
        <taxon>Actinomycetes</taxon>
        <taxon>Mycobacteriales</taxon>
        <taxon>Gordoniaceae</taxon>
        <taxon>Gordonia</taxon>
    </lineage>
</organism>
<dbReference type="Proteomes" id="UP000551501">
    <property type="component" value="Unassembled WGS sequence"/>
</dbReference>
<evidence type="ECO:0000313" key="1">
    <source>
        <dbReference type="EMBL" id="MBB4134787.1"/>
    </source>
</evidence>
<keyword evidence="2" id="KW-1185">Reference proteome</keyword>
<name>A0A840F5H1_9ACTN</name>
<dbReference type="AlphaFoldDB" id="A0A840F5H1"/>